<evidence type="ECO:0000256" key="13">
    <source>
        <dbReference type="SAM" id="MobiDB-lite"/>
    </source>
</evidence>
<dbReference type="Pfam" id="PF12544">
    <property type="entry name" value="LAM_C"/>
    <property type="match status" value="1"/>
</dbReference>
<dbReference type="NCBIfam" id="TIGR00238">
    <property type="entry name" value="KamA family radical SAM protein"/>
    <property type="match status" value="1"/>
</dbReference>
<reference evidence="15" key="1">
    <citation type="journal article" date="2020" name="mSystems">
        <title>Genome- and Community-Level Interaction Insights into Carbon Utilization and Element Cycling Functions of Hydrothermarchaeota in Hydrothermal Sediment.</title>
        <authorList>
            <person name="Zhou Z."/>
            <person name="Liu Y."/>
            <person name="Xu W."/>
            <person name="Pan J."/>
            <person name="Luo Z.H."/>
            <person name="Li M."/>
        </authorList>
    </citation>
    <scope>NUCLEOTIDE SEQUENCE [LARGE SCALE GENOMIC DNA]</scope>
    <source>
        <strain evidence="15">HyVt-633</strain>
    </source>
</reference>
<evidence type="ECO:0000256" key="8">
    <source>
        <dbReference type="ARBA" id="ARBA00023004"/>
    </source>
</evidence>
<dbReference type="CDD" id="cd01335">
    <property type="entry name" value="Radical_SAM"/>
    <property type="match status" value="1"/>
</dbReference>
<evidence type="ECO:0000313" key="15">
    <source>
        <dbReference type="EMBL" id="HHE31684.1"/>
    </source>
</evidence>
<evidence type="ECO:0000256" key="2">
    <source>
        <dbReference type="ARBA" id="ARBA00001966"/>
    </source>
</evidence>
<dbReference type="PIRSF" id="PIRSF004911">
    <property type="entry name" value="DUF160"/>
    <property type="match status" value="1"/>
</dbReference>
<evidence type="ECO:0000256" key="9">
    <source>
        <dbReference type="ARBA" id="ARBA00023014"/>
    </source>
</evidence>
<evidence type="ECO:0000256" key="11">
    <source>
        <dbReference type="PIRSR" id="PIRSR004911-1"/>
    </source>
</evidence>
<dbReference type="GO" id="GO:0016853">
    <property type="term" value="F:isomerase activity"/>
    <property type="evidence" value="ECO:0007669"/>
    <property type="project" value="UniProtKB-KW"/>
</dbReference>
<keyword evidence="6 11" id="KW-0479">Metal-binding</keyword>
<comment type="similarity">
    <text evidence="3">Belongs to the radical SAM superfamily. KamA family.</text>
</comment>
<keyword evidence="9 11" id="KW-0411">Iron-sulfur</keyword>
<evidence type="ECO:0000256" key="6">
    <source>
        <dbReference type="ARBA" id="ARBA00022723"/>
    </source>
</evidence>
<evidence type="ECO:0000256" key="12">
    <source>
        <dbReference type="PIRSR" id="PIRSR603739-50"/>
    </source>
</evidence>
<feature type="binding site" evidence="11">
    <location>
        <position position="98"/>
    </location>
    <ligand>
        <name>[4Fe-4S] cluster</name>
        <dbReference type="ChEBI" id="CHEBI:49883"/>
        <note>4Fe-4S-S-AdoMet</note>
    </ligand>
</feature>
<evidence type="ECO:0000259" key="14">
    <source>
        <dbReference type="PROSITE" id="PS51918"/>
    </source>
</evidence>
<dbReference type="AlphaFoldDB" id="A0A7C5HIV2"/>
<accession>A0A7C5HIV2</accession>
<dbReference type="InterPro" id="IPR003739">
    <property type="entry name" value="Lys_aminomutase/Glu_NH3_mut"/>
</dbReference>
<dbReference type="PROSITE" id="PS51918">
    <property type="entry name" value="RADICAL_SAM"/>
    <property type="match status" value="1"/>
</dbReference>
<dbReference type="InterPro" id="IPR058240">
    <property type="entry name" value="rSAM_sf"/>
</dbReference>
<dbReference type="InterPro" id="IPR025895">
    <property type="entry name" value="LAM_C_dom"/>
</dbReference>
<comment type="cofactor">
    <cofactor evidence="2">
        <name>[4Fe-4S] cluster</name>
        <dbReference type="ChEBI" id="CHEBI:49883"/>
    </cofactor>
</comment>
<feature type="binding site" evidence="11">
    <location>
        <position position="105"/>
    </location>
    <ligand>
        <name>[4Fe-4S] cluster</name>
        <dbReference type="ChEBI" id="CHEBI:49883"/>
        <note>4Fe-4S-S-AdoMet</note>
    </ligand>
</feature>
<comment type="caution">
    <text evidence="15">The sequence shown here is derived from an EMBL/GenBank/DDBJ whole genome shotgun (WGS) entry which is preliminary data.</text>
</comment>
<keyword evidence="10" id="KW-0413">Isomerase</keyword>
<evidence type="ECO:0000256" key="7">
    <source>
        <dbReference type="ARBA" id="ARBA00022898"/>
    </source>
</evidence>
<dbReference type="InterPro" id="IPR013785">
    <property type="entry name" value="Aldolase_TIM"/>
</dbReference>
<evidence type="ECO:0000256" key="3">
    <source>
        <dbReference type="ARBA" id="ARBA00008703"/>
    </source>
</evidence>
<keyword evidence="4 11" id="KW-0004">4Fe-4S</keyword>
<evidence type="ECO:0000256" key="5">
    <source>
        <dbReference type="ARBA" id="ARBA00022691"/>
    </source>
</evidence>
<feature type="domain" description="Radical SAM core" evidence="14">
    <location>
        <begin position="84"/>
        <end position="296"/>
    </location>
</feature>
<feature type="region of interest" description="Disordered" evidence="13">
    <location>
        <begin position="59"/>
        <end position="81"/>
    </location>
</feature>
<keyword evidence="7 12" id="KW-0663">Pyridoxal phosphate</keyword>
<dbReference type="SFLD" id="SFLDG01070">
    <property type="entry name" value="PLP-dependent"/>
    <property type="match status" value="1"/>
</dbReference>
<dbReference type="EMBL" id="DRSQ01000070">
    <property type="protein sequence ID" value="HHE31684.1"/>
    <property type="molecule type" value="Genomic_DNA"/>
</dbReference>
<dbReference type="Gene3D" id="3.20.20.70">
    <property type="entry name" value="Aldolase class I"/>
    <property type="match status" value="1"/>
</dbReference>
<evidence type="ECO:0000256" key="1">
    <source>
        <dbReference type="ARBA" id="ARBA00001933"/>
    </source>
</evidence>
<proteinExistence type="inferred from homology"/>
<dbReference type="PANTHER" id="PTHR30538:SF1">
    <property type="entry name" value="L-LYSINE 2,3-AMINOMUTASE"/>
    <property type="match status" value="1"/>
</dbReference>
<organism evidence="15">
    <name type="scientific">Chlorobaculum parvum</name>
    <dbReference type="NCBI Taxonomy" id="274539"/>
    <lineage>
        <taxon>Bacteria</taxon>
        <taxon>Pseudomonadati</taxon>
        <taxon>Chlorobiota</taxon>
        <taxon>Chlorobiia</taxon>
        <taxon>Chlorobiales</taxon>
        <taxon>Chlorobiaceae</taxon>
        <taxon>Chlorobaculum</taxon>
    </lineage>
</organism>
<sequence>MNNLCNKATLEAIPSLSNKESDLIQKVAQTYPMKVTEYYLGLIREPGDPIYKQCIPSEEELSDPTGQSDPLQEDQHSPVPRLHHRYPDRVLLVVTNNCAIYCRFCTRKRNISDKTTAITDTELARVVEYLNDHQEVHDVLISGGDPFSLPLNRLEKIISAIRALPHIDFIRIGTRIPCVDPEQVTKEFCAMLKKYHPLYINVQFNSPEEITPRSQQACAMLADAGIQLGNQSVLLRGVNDTPEVIKKLVRKLLGMRVKPYYLFIADMVKGTGHFRTTVETGLGIIRSIQGWMSGMATPQLVIDLENGGGKVPLSPCNVIEKQDGKYTFRNFENKLYEYIEHQPSQTRS</sequence>
<dbReference type="GO" id="GO:0046872">
    <property type="term" value="F:metal ion binding"/>
    <property type="evidence" value="ECO:0007669"/>
    <property type="project" value="UniProtKB-KW"/>
</dbReference>
<keyword evidence="8" id="KW-0408">Iron</keyword>
<dbReference type="InterPro" id="IPR007197">
    <property type="entry name" value="rSAM"/>
</dbReference>
<feature type="binding site" evidence="11">
    <location>
        <position position="102"/>
    </location>
    <ligand>
        <name>[4Fe-4S] cluster</name>
        <dbReference type="ChEBI" id="CHEBI:49883"/>
        <note>4Fe-4S-S-AdoMet</note>
    </ligand>
</feature>
<dbReference type="Pfam" id="PF04055">
    <property type="entry name" value="Radical_SAM"/>
    <property type="match status" value="1"/>
</dbReference>
<gene>
    <name evidence="15" type="ORF">ENL07_03385</name>
</gene>
<evidence type="ECO:0000256" key="4">
    <source>
        <dbReference type="ARBA" id="ARBA00022485"/>
    </source>
</evidence>
<dbReference type="SUPFAM" id="SSF102114">
    <property type="entry name" value="Radical SAM enzymes"/>
    <property type="match status" value="1"/>
</dbReference>
<evidence type="ECO:0000256" key="10">
    <source>
        <dbReference type="ARBA" id="ARBA00023235"/>
    </source>
</evidence>
<dbReference type="GO" id="GO:0051539">
    <property type="term" value="F:4 iron, 4 sulfur cluster binding"/>
    <property type="evidence" value="ECO:0007669"/>
    <property type="project" value="UniProtKB-KW"/>
</dbReference>
<dbReference type="SFLD" id="SFLDS00029">
    <property type="entry name" value="Radical_SAM"/>
    <property type="match status" value="1"/>
</dbReference>
<keyword evidence="5" id="KW-0949">S-adenosyl-L-methionine</keyword>
<dbReference type="PANTHER" id="PTHR30538">
    <property type="entry name" value="LYSINE 2,3-AMINOMUTASE-RELATED"/>
    <property type="match status" value="1"/>
</dbReference>
<name>A0A7C5HIV2_9CHLB</name>
<dbReference type="Proteomes" id="UP000886058">
    <property type="component" value="Unassembled WGS sequence"/>
</dbReference>
<protein>
    <submittedName>
        <fullName evidence="15">KamA family radical SAM protein</fullName>
    </submittedName>
</protein>
<feature type="modified residue" description="N6-(pyridoxal phosphate)lysine" evidence="12">
    <location>
        <position position="310"/>
    </location>
</feature>
<comment type="cofactor">
    <cofactor evidence="1 12">
        <name>pyridoxal 5'-phosphate</name>
        <dbReference type="ChEBI" id="CHEBI:597326"/>
    </cofactor>
</comment>